<evidence type="ECO:0000256" key="9">
    <source>
        <dbReference type="ARBA" id="ARBA00022962"/>
    </source>
</evidence>
<dbReference type="PRINTS" id="PR00096">
    <property type="entry name" value="GATASE"/>
</dbReference>
<dbReference type="PRINTS" id="PR00097">
    <property type="entry name" value="ANTSNTHASEII"/>
</dbReference>
<dbReference type="InterPro" id="IPR004739">
    <property type="entry name" value="GMP_synth_GATase"/>
</dbReference>
<keyword evidence="7 12" id="KW-0658">Purine biosynthesis</keyword>
<accession>A0A7C1E907</accession>
<dbReference type="Gene3D" id="3.30.300.10">
    <property type="match status" value="1"/>
</dbReference>
<dbReference type="SUPFAM" id="SSF54810">
    <property type="entry name" value="GMP synthetase C-terminal dimerisation domain"/>
    <property type="match status" value="1"/>
</dbReference>
<reference evidence="14" key="1">
    <citation type="journal article" date="2020" name="mSystems">
        <title>Genome- and Community-Level Interaction Insights into Carbon Utilization and Element Cycling Functions of Hydrothermarchaeota in Hydrothermal Sediment.</title>
        <authorList>
            <person name="Zhou Z."/>
            <person name="Liu Y."/>
            <person name="Xu W."/>
            <person name="Pan J."/>
            <person name="Luo Z.H."/>
            <person name="Li M."/>
        </authorList>
    </citation>
    <scope>NUCLEOTIDE SEQUENCE [LARGE SCALE GENOMIC DNA]</scope>
    <source>
        <strain evidence="14">SpSt-123</strain>
    </source>
</reference>
<dbReference type="PROSITE" id="PS51553">
    <property type="entry name" value="GMPS_ATP_PPASE"/>
    <property type="match status" value="1"/>
</dbReference>
<feature type="binding site" evidence="12">
    <location>
        <begin position="225"/>
        <end position="231"/>
    </location>
    <ligand>
        <name>ATP</name>
        <dbReference type="ChEBI" id="CHEBI:30616"/>
    </ligand>
</feature>
<dbReference type="PANTHER" id="PTHR11922">
    <property type="entry name" value="GMP SYNTHASE-RELATED"/>
    <property type="match status" value="1"/>
</dbReference>
<dbReference type="FunFam" id="3.40.50.880:FF:000047">
    <property type="entry name" value="GMP synthase [glutamine-hydrolyzing] subunit A"/>
    <property type="match status" value="1"/>
</dbReference>
<organism evidence="14">
    <name type="scientific">Fervidicoccus fontis</name>
    <dbReference type="NCBI Taxonomy" id="683846"/>
    <lineage>
        <taxon>Archaea</taxon>
        <taxon>Thermoproteota</taxon>
        <taxon>Thermoprotei</taxon>
        <taxon>Fervidicoccales</taxon>
        <taxon>Fervidicoccaceae</taxon>
        <taxon>Fervidicoccus</taxon>
    </lineage>
</organism>
<comment type="caution">
    <text evidence="14">The sequence shown here is derived from an EMBL/GenBank/DDBJ whole genome shotgun (WGS) entry which is preliminary data.</text>
</comment>
<dbReference type="GO" id="GO:0003921">
    <property type="term" value="F:GMP synthase activity"/>
    <property type="evidence" value="ECO:0007669"/>
    <property type="project" value="InterPro"/>
</dbReference>
<dbReference type="NCBIfam" id="TIGR00884">
    <property type="entry name" value="guaA_Cterm"/>
    <property type="match status" value="1"/>
</dbReference>
<dbReference type="FunFam" id="3.30.300.10:FF:000002">
    <property type="entry name" value="GMP synthase [glutamine-hydrolyzing]"/>
    <property type="match status" value="1"/>
</dbReference>
<evidence type="ECO:0000256" key="12">
    <source>
        <dbReference type="PROSITE-ProRule" id="PRU00886"/>
    </source>
</evidence>
<keyword evidence="8 12" id="KW-0067">ATP-binding</keyword>
<dbReference type="Gene3D" id="3.40.50.880">
    <property type="match status" value="1"/>
</dbReference>
<dbReference type="InterPro" id="IPR001674">
    <property type="entry name" value="GMP_synth_C"/>
</dbReference>
<sequence length="518" mass="57330">MSVGIIDFGGQYTHLIARRCRGLGYRSVVVPFFSNIDDEIEKENIRALIISGGPRSVDEEEMFARVAIKVVEKAKRGIPVLGICFGHQLIAYVLGGRVEKRVKSEFGETKVNVMTNDMLFDGVPTVFTAWMSHNDTVTSLPEDLVVLAISENNAIAAFRHRELPIYGVQFHPEVAHTEHGLDILSNFLSKVAGLTPTWNPTSAIDEIINEIRAKYPTGNALVAVSGGVDSITTAVVMLKALGPDRVHVLFIDTGLMREGEADFVRNALAEIGFKNIHIIDASQRFIRALKGVSDPEEKRRVIAEKFKEVFEEAIENLEKNYGKFIVFGQGTIYPDRIESGKAGAGSMKIKSHHNVVMESLRGVAMVEPLAEFYKDEVRVIAVHLGVPSRIVNRHSFPGPGLAVRILGEIDEDKLRIIKKATQIVEEILVEEGLYDKLWQAFPVLLPVKSVGVKGDSRAYGYIISVRAVESVDAMTASFAKLPWELLSKIASRIVSEIPEVVRVVYDVTNKPPATIEYE</sequence>
<keyword evidence="9" id="KW-0315">Glutamine amidotransferase</keyword>
<dbReference type="Pfam" id="PF00958">
    <property type="entry name" value="GMP_synt_C"/>
    <property type="match status" value="1"/>
</dbReference>
<dbReference type="CDD" id="cd01997">
    <property type="entry name" value="GMP_synthase_C"/>
    <property type="match status" value="1"/>
</dbReference>
<name>A0A7C1E907_9CREN</name>
<evidence type="ECO:0000256" key="7">
    <source>
        <dbReference type="ARBA" id="ARBA00022755"/>
    </source>
</evidence>
<comment type="function">
    <text evidence="1">Catalyzes the synthesis of GMP from XMP.</text>
</comment>
<evidence type="ECO:0000313" key="14">
    <source>
        <dbReference type="EMBL" id="HDS10498.1"/>
    </source>
</evidence>
<evidence type="ECO:0000256" key="6">
    <source>
        <dbReference type="ARBA" id="ARBA00022749"/>
    </source>
</evidence>
<dbReference type="SUPFAM" id="SSF52402">
    <property type="entry name" value="Adenine nucleotide alpha hydrolases-like"/>
    <property type="match status" value="1"/>
</dbReference>
<dbReference type="GO" id="GO:0005524">
    <property type="term" value="F:ATP binding"/>
    <property type="evidence" value="ECO:0007669"/>
    <property type="project" value="UniProtKB-UniRule"/>
</dbReference>
<dbReference type="Gene3D" id="3.40.50.620">
    <property type="entry name" value="HUPs"/>
    <property type="match status" value="1"/>
</dbReference>
<dbReference type="InterPro" id="IPR017926">
    <property type="entry name" value="GATASE"/>
</dbReference>
<dbReference type="CDD" id="cd01742">
    <property type="entry name" value="GATase1_GMP_Synthase"/>
    <property type="match status" value="1"/>
</dbReference>
<evidence type="ECO:0000256" key="8">
    <source>
        <dbReference type="ARBA" id="ARBA00022840"/>
    </source>
</evidence>
<dbReference type="SUPFAM" id="SSF52317">
    <property type="entry name" value="Class I glutamine amidotransferase-like"/>
    <property type="match status" value="1"/>
</dbReference>
<feature type="domain" description="GMPS ATP-PPase" evidence="13">
    <location>
        <begin position="198"/>
        <end position="393"/>
    </location>
</feature>
<keyword evidence="5 12" id="KW-0547">Nucleotide-binding</keyword>
<evidence type="ECO:0000259" key="13">
    <source>
        <dbReference type="PROSITE" id="PS51553"/>
    </source>
</evidence>
<dbReference type="EC" id="6.3.5.2" evidence="3"/>
<dbReference type="AlphaFoldDB" id="A0A7C1E907"/>
<dbReference type="InterPro" id="IPR014729">
    <property type="entry name" value="Rossmann-like_a/b/a_fold"/>
</dbReference>
<dbReference type="NCBIfam" id="NF000848">
    <property type="entry name" value="PRK00074.1"/>
    <property type="match status" value="1"/>
</dbReference>
<dbReference type="NCBIfam" id="TIGR00888">
    <property type="entry name" value="guaA_Nterm"/>
    <property type="match status" value="1"/>
</dbReference>
<dbReference type="GO" id="GO:0005829">
    <property type="term" value="C:cytosol"/>
    <property type="evidence" value="ECO:0007669"/>
    <property type="project" value="TreeGrafter"/>
</dbReference>
<dbReference type="UniPathway" id="UPA00189">
    <property type="reaction ID" value="UER00296"/>
</dbReference>
<dbReference type="InterPro" id="IPR025777">
    <property type="entry name" value="GMPS_ATP_PPase_dom"/>
</dbReference>
<keyword evidence="4 14" id="KW-0436">Ligase</keyword>
<dbReference type="PROSITE" id="PS51273">
    <property type="entry name" value="GATASE_TYPE_1"/>
    <property type="match status" value="1"/>
</dbReference>
<evidence type="ECO:0000256" key="11">
    <source>
        <dbReference type="ARBA" id="ARBA00049404"/>
    </source>
</evidence>
<evidence type="ECO:0000256" key="5">
    <source>
        <dbReference type="ARBA" id="ARBA00022741"/>
    </source>
</evidence>
<dbReference type="InterPro" id="IPR029062">
    <property type="entry name" value="Class_I_gatase-like"/>
</dbReference>
<evidence type="ECO:0000256" key="1">
    <source>
        <dbReference type="ARBA" id="ARBA00002332"/>
    </source>
</evidence>
<evidence type="ECO:0000256" key="10">
    <source>
        <dbReference type="ARBA" id="ARBA00030464"/>
    </source>
</evidence>
<evidence type="ECO:0000256" key="2">
    <source>
        <dbReference type="ARBA" id="ARBA00005153"/>
    </source>
</evidence>
<proteinExistence type="predicted"/>
<protein>
    <recommendedName>
        <fullName evidence="3">GMP synthase (glutamine-hydrolyzing)</fullName>
        <ecNumber evidence="3">6.3.5.2</ecNumber>
    </recommendedName>
    <alternativeName>
        <fullName evidence="10">GMP synthetase</fullName>
    </alternativeName>
</protein>
<evidence type="ECO:0000256" key="4">
    <source>
        <dbReference type="ARBA" id="ARBA00022598"/>
    </source>
</evidence>
<keyword evidence="6 12" id="KW-0332">GMP biosynthesis</keyword>
<dbReference type="Pfam" id="PF00117">
    <property type="entry name" value="GATase"/>
    <property type="match status" value="1"/>
</dbReference>
<dbReference type="EMBL" id="DSDY01000087">
    <property type="protein sequence ID" value="HDS10498.1"/>
    <property type="molecule type" value="Genomic_DNA"/>
</dbReference>
<comment type="pathway">
    <text evidence="2">Purine metabolism; GMP biosynthesis; GMP from XMP (L-Gln route): step 1/1.</text>
</comment>
<dbReference type="PANTHER" id="PTHR11922:SF2">
    <property type="entry name" value="GMP SYNTHASE [GLUTAMINE-HYDROLYZING]"/>
    <property type="match status" value="1"/>
</dbReference>
<comment type="catalytic activity">
    <reaction evidence="11">
        <text>XMP + L-glutamine + ATP + H2O = GMP + L-glutamate + AMP + diphosphate + 2 H(+)</text>
        <dbReference type="Rhea" id="RHEA:11680"/>
        <dbReference type="ChEBI" id="CHEBI:15377"/>
        <dbReference type="ChEBI" id="CHEBI:15378"/>
        <dbReference type="ChEBI" id="CHEBI:29985"/>
        <dbReference type="ChEBI" id="CHEBI:30616"/>
        <dbReference type="ChEBI" id="CHEBI:33019"/>
        <dbReference type="ChEBI" id="CHEBI:57464"/>
        <dbReference type="ChEBI" id="CHEBI:58115"/>
        <dbReference type="ChEBI" id="CHEBI:58359"/>
        <dbReference type="ChEBI" id="CHEBI:456215"/>
        <dbReference type="EC" id="6.3.5.2"/>
    </reaction>
</comment>
<evidence type="ECO:0000256" key="3">
    <source>
        <dbReference type="ARBA" id="ARBA00012746"/>
    </source>
</evidence>
<gene>
    <name evidence="14" type="primary">guaA</name>
    <name evidence="14" type="ORF">ENO04_02585</name>
</gene>